<dbReference type="PROSITE" id="PS00107">
    <property type="entry name" value="PROTEIN_KINASE_ATP"/>
    <property type="match status" value="1"/>
</dbReference>
<keyword evidence="2 10" id="KW-0723">Serine/threonine-protein kinase</keyword>
<dbReference type="InterPro" id="IPR000719">
    <property type="entry name" value="Prot_kinase_dom"/>
</dbReference>
<evidence type="ECO:0000313" key="11">
    <source>
        <dbReference type="Proteomes" id="UP000215086"/>
    </source>
</evidence>
<evidence type="ECO:0000256" key="8">
    <source>
        <dbReference type="SAM" id="MobiDB-lite"/>
    </source>
</evidence>
<gene>
    <name evidence="10" type="ORF">THTE_3285</name>
</gene>
<dbReference type="Pfam" id="PF00069">
    <property type="entry name" value="Pkinase"/>
    <property type="match status" value="1"/>
</dbReference>
<evidence type="ECO:0000256" key="6">
    <source>
        <dbReference type="ARBA" id="ARBA00022840"/>
    </source>
</evidence>
<dbReference type="InterPro" id="IPR017441">
    <property type="entry name" value="Protein_kinase_ATP_BS"/>
</dbReference>
<keyword evidence="3" id="KW-0808">Transferase</keyword>
<dbReference type="Gene3D" id="1.10.510.10">
    <property type="entry name" value="Transferase(Phosphotransferase) domain 1"/>
    <property type="match status" value="1"/>
</dbReference>
<accession>A0A286RIU9</accession>
<keyword evidence="6 7" id="KW-0067">ATP-binding</keyword>
<proteinExistence type="predicted"/>
<dbReference type="GO" id="GO:0004674">
    <property type="term" value="F:protein serine/threonine kinase activity"/>
    <property type="evidence" value="ECO:0007669"/>
    <property type="project" value="UniProtKB-KW"/>
</dbReference>
<dbReference type="RefSeq" id="WP_095415808.1">
    <property type="nucleotide sequence ID" value="NZ_CP018477.1"/>
</dbReference>
<feature type="region of interest" description="Disordered" evidence="8">
    <location>
        <begin position="1"/>
        <end position="22"/>
    </location>
</feature>
<dbReference type="Proteomes" id="UP000215086">
    <property type="component" value="Chromosome"/>
</dbReference>
<evidence type="ECO:0000256" key="3">
    <source>
        <dbReference type="ARBA" id="ARBA00022679"/>
    </source>
</evidence>
<feature type="region of interest" description="Disordered" evidence="8">
    <location>
        <begin position="392"/>
        <end position="501"/>
    </location>
</feature>
<evidence type="ECO:0000256" key="2">
    <source>
        <dbReference type="ARBA" id="ARBA00022527"/>
    </source>
</evidence>
<reference evidence="10 11" key="1">
    <citation type="journal article" name="Front. Microbiol.">
        <title>Sugar Metabolism of the First Thermophilic Planctomycete Thermogutta terrifontis: Comparative Genomic and Transcriptomic Approaches.</title>
        <authorList>
            <person name="Elcheninov A.G."/>
            <person name="Menzel P."/>
            <person name="Gudbergsdottir S.R."/>
            <person name="Slesarev A.I."/>
            <person name="Kadnikov V.V."/>
            <person name="Krogh A."/>
            <person name="Bonch-Osmolovskaya E.A."/>
            <person name="Peng X."/>
            <person name="Kublanov I.V."/>
        </authorList>
    </citation>
    <scope>NUCLEOTIDE SEQUENCE [LARGE SCALE GENOMIC DNA]</scope>
    <source>
        <strain evidence="10 11">R1</strain>
    </source>
</reference>
<dbReference type="FunFam" id="1.10.510.10:FF:000021">
    <property type="entry name" value="Serine/threonine protein kinase"/>
    <property type="match status" value="1"/>
</dbReference>
<sequence length="969" mass="105563">MIEGNERTGTPSQQPPAAKPVRLEEQPTVITPPEALVPVSSPEIGVEILTPKVSPGATLGPYEILEYIGGGGMGRVFRAFDVRLSRVVALKVLTPEQAADAQTLARFQNEARSAARLNHPGIVQVYAAGEQDGVHYIAFEFIEGTNLRKLVEEKGPLPWVDAVRYILQVAEALDHASKRGVIHRDIKPSNVIVTHEGQAKLIDLGLARVYQPGGRAQDLTSSGTTLGTFDYIAPEQARDPRLADVRSDIYSLGCTLYFLLTGQPPFPGGTVLQKLLQHQTEDPVDVRKIRKDVPESLTRILRRMMAKSPRQRFQSAAELAAALRELIGESERPFRAGNGKAGRNGKELRWRRHLPWVVPLVTLLLTTLFIDWWFSHGAEELDLTGDEVSTPLELFSPPTPAFRVDAGSSTGETSKRTPGSDSATSSPQGQGSQNPTIHTAPREVSEPSSRTDSATPRSGVSSEGASVPSLTDPLSPGSASGLSKPSPDFNPGSISPVPGVLGGDPRHFLGASSLSESGLAIPRAVPPDMPLLVPQTNRSAELSDESPTRGGLLPFSAAVNAQREIPADQKFTTPSAWIRWVDPMGRREGSFPTLEAACRAALPGDEIRLDFDGTLLERSLDLRGRRLKIVGERGRWPELVFRMDDRNGATSESFVLLAASDIGFENVGLRFEVKGQNAARGFACFQMVRNSRVTFTNCVLTLILDENRSSMVATSAAPVVFEATDDPQSEILVKALTSDLEQSTAGNMIEVKQSVLRGQGGVLRTLGVRGGELRIAESLIAVDGRLLDVAGTDRTPETGAQWKVALQRVTAFCRQGLCRQRVTAYQWHLLPVRVESQASIFVAARDASFIEQVGMSLEKALRSFSWFGQDNFYETFTRFWSITPGEPGSNVFYVSFESWMSYWRLDHEQNPAYGAIPWRSPLPLTKPAYLHQPSDYRLADPSVDDVAAEIAGKIGCPVDNLPSLPKSLP</sequence>
<feature type="compositionally biased region" description="Polar residues" evidence="8">
    <location>
        <begin position="446"/>
        <end position="464"/>
    </location>
</feature>
<dbReference type="PROSITE" id="PS50011">
    <property type="entry name" value="PROTEIN_KINASE_DOM"/>
    <property type="match status" value="1"/>
</dbReference>
<keyword evidence="5 10" id="KW-0418">Kinase</keyword>
<dbReference type="SUPFAM" id="SSF56112">
    <property type="entry name" value="Protein kinase-like (PK-like)"/>
    <property type="match status" value="1"/>
</dbReference>
<keyword evidence="11" id="KW-1185">Reference proteome</keyword>
<protein>
    <recommendedName>
        <fullName evidence="1">non-specific serine/threonine protein kinase</fullName>
        <ecNumber evidence="1">2.7.11.1</ecNumber>
    </recommendedName>
</protein>
<dbReference type="EMBL" id="CP018477">
    <property type="protein sequence ID" value="ASV75887.1"/>
    <property type="molecule type" value="Genomic_DNA"/>
</dbReference>
<dbReference type="PANTHER" id="PTHR43289:SF6">
    <property type="entry name" value="SERINE_THREONINE-PROTEIN KINASE NEKL-3"/>
    <property type="match status" value="1"/>
</dbReference>
<organism evidence="10 11">
    <name type="scientific">Thermogutta terrifontis</name>
    <dbReference type="NCBI Taxonomy" id="1331910"/>
    <lineage>
        <taxon>Bacteria</taxon>
        <taxon>Pseudomonadati</taxon>
        <taxon>Planctomycetota</taxon>
        <taxon>Planctomycetia</taxon>
        <taxon>Pirellulales</taxon>
        <taxon>Thermoguttaceae</taxon>
        <taxon>Thermogutta</taxon>
    </lineage>
</organism>
<feature type="compositionally biased region" description="Polar residues" evidence="8">
    <location>
        <begin position="407"/>
        <end position="437"/>
    </location>
</feature>
<dbReference type="Gene3D" id="3.30.200.20">
    <property type="entry name" value="Phosphorylase Kinase, domain 1"/>
    <property type="match status" value="1"/>
</dbReference>
<dbReference type="InterPro" id="IPR011009">
    <property type="entry name" value="Kinase-like_dom_sf"/>
</dbReference>
<evidence type="ECO:0000256" key="5">
    <source>
        <dbReference type="ARBA" id="ARBA00022777"/>
    </source>
</evidence>
<name>A0A286RIU9_9BACT</name>
<evidence type="ECO:0000313" key="10">
    <source>
        <dbReference type="EMBL" id="ASV75887.1"/>
    </source>
</evidence>
<dbReference type="SMART" id="SM00220">
    <property type="entry name" value="S_TKc"/>
    <property type="match status" value="1"/>
</dbReference>
<feature type="binding site" evidence="7">
    <location>
        <position position="91"/>
    </location>
    <ligand>
        <name>ATP</name>
        <dbReference type="ChEBI" id="CHEBI:30616"/>
    </ligand>
</feature>
<feature type="domain" description="Protein kinase" evidence="9">
    <location>
        <begin position="62"/>
        <end position="327"/>
    </location>
</feature>
<evidence type="ECO:0000256" key="7">
    <source>
        <dbReference type="PROSITE-ProRule" id="PRU10141"/>
    </source>
</evidence>
<evidence type="ECO:0000259" key="9">
    <source>
        <dbReference type="PROSITE" id="PS50011"/>
    </source>
</evidence>
<dbReference type="KEGG" id="ttf:THTE_3285"/>
<dbReference type="PANTHER" id="PTHR43289">
    <property type="entry name" value="MITOGEN-ACTIVATED PROTEIN KINASE KINASE KINASE 20-RELATED"/>
    <property type="match status" value="1"/>
</dbReference>
<evidence type="ECO:0000256" key="1">
    <source>
        <dbReference type="ARBA" id="ARBA00012513"/>
    </source>
</evidence>
<keyword evidence="4 7" id="KW-0547">Nucleotide-binding</keyword>
<dbReference type="EC" id="2.7.11.1" evidence="1"/>
<dbReference type="OrthoDB" id="6111975at2"/>
<dbReference type="AlphaFoldDB" id="A0A286RIU9"/>
<evidence type="ECO:0000256" key="4">
    <source>
        <dbReference type="ARBA" id="ARBA00022741"/>
    </source>
</evidence>
<dbReference type="GO" id="GO:0005524">
    <property type="term" value="F:ATP binding"/>
    <property type="evidence" value="ECO:0007669"/>
    <property type="project" value="UniProtKB-UniRule"/>
</dbReference>
<dbReference type="CDD" id="cd14014">
    <property type="entry name" value="STKc_PknB_like"/>
    <property type="match status" value="1"/>
</dbReference>
<dbReference type="PROSITE" id="PS00108">
    <property type="entry name" value="PROTEIN_KINASE_ST"/>
    <property type="match status" value="1"/>
</dbReference>
<dbReference type="InterPro" id="IPR008271">
    <property type="entry name" value="Ser/Thr_kinase_AS"/>
</dbReference>